<dbReference type="InterPro" id="IPR015424">
    <property type="entry name" value="PyrdxlP-dep_Trfase"/>
</dbReference>
<keyword evidence="5 8" id="KW-0808">Transferase</keyword>
<proteinExistence type="inferred from homology"/>
<dbReference type="EMBL" id="CP061038">
    <property type="protein sequence ID" value="QNQ08532.1"/>
    <property type="molecule type" value="Genomic_DNA"/>
</dbReference>
<sequence length="404" mass="43761">MIDLRLARRAAGLSTAFPAPHFPSELGEDVVAFDSGFAAPQLLPDLVPYAIAALTEHREETLQYSATQGQPELRGWLAELMNRDGCTLGPENLLVVNGAKHGLELICRLLLDEGDAIVVTAPTYFTAIPIFRSFGVEFIEVGQDIDGILVDELEAMLRTRAAEGAALPKLIYNVADFHNPTGATMSTDRRRALVALASREGIALVEDTPYRRVRFEGETLPSLKALDTSGHVIHVGTFSKLVAPGLRIGWVAADATIIARLMQLKSDGGSSPLMQRILYDFGRSPEFEQHVDRVRIVYRERRDTMVAAIRAAFSDAVLHVPEGGYYVWLTLPAHIDGDALAANAADAGINLIAGSKFFSAGGAGSGNRVAPKNHIRLSYSYATPEQIDAGVARLARVYRAMAAR</sequence>
<protein>
    <submittedName>
        <fullName evidence="8">PLP-dependent aminotransferase family protein</fullName>
    </submittedName>
</protein>
<evidence type="ECO:0000256" key="5">
    <source>
        <dbReference type="ARBA" id="ARBA00022679"/>
    </source>
</evidence>
<dbReference type="InterPro" id="IPR050859">
    <property type="entry name" value="Class-I_PLP-dep_aminotransf"/>
</dbReference>
<dbReference type="KEGG" id="spap:H3Z74_17525"/>
<comment type="similarity">
    <text evidence="2">Belongs to the class-I pyridoxal-phosphate-dependent aminotransferase family.</text>
</comment>
<evidence type="ECO:0000256" key="4">
    <source>
        <dbReference type="ARBA" id="ARBA00022576"/>
    </source>
</evidence>
<dbReference type="Gene3D" id="3.40.640.10">
    <property type="entry name" value="Type I PLP-dependent aspartate aminotransferase-like (Major domain)"/>
    <property type="match status" value="1"/>
</dbReference>
<keyword evidence="4 8" id="KW-0032">Aminotransferase</keyword>
<evidence type="ECO:0000256" key="1">
    <source>
        <dbReference type="ARBA" id="ARBA00001933"/>
    </source>
</evidence>
<feature type="domain" description="Aminotransferase class I/classII large" evidence="7">
    <location>
        <begin position="47"/>
        <end position="394"/>
    </location>
</feature>
<dbReference type="AlphaFoldDB" id="A0A7H0LFS9"/>
<accession>A0A7H0LFS9</accession>
<evidence type="ECO:0000256" key="3">
    <source>
        <dbReference type="ARBA" id="ARBA00011738"/>
    </source>
</evidence>
<name>A0A7H0LFS9_9SPHN</name>
<keyword evidence="9" id="KW-1185">Reference proteome</keyword>
<dbReference type="GO" id="GO:1901605">
    <property type="term" value="P:alpha-amino acid metabolic process"/>
    <property type="evidence" value="ECO:0007669"/>
    <property type="project" value="TreeGrafter"/>
</dbReference>
<dbReference type="SUPFAM" id="SSF53383">
    <property type="entry name" value="PLP-dependent transferases"/>
    <property type="match status" value="1"/>
</dbReference>
<dbReference type="GO" id="GO:0008483">
    <property type="term" value="F:transaminase activity"/>
    <property type="evidence" value="ECO:0007669"/>
    <property type="project" value="UniProtKB-KW"/>
</dbReference>
<comment type="cofactor">
    <cofactor evidence="1">
        <name>pyridoxal 5'-phosphate</name>
        <dbReference type="ChEBI" id="CHEBI:597326"/>
    </cofactor>
</comment>
<evidence type="ECO:0000313" key="9">
    <source>
        <dbReference type="Proteomes" id="UP000516148"/>
    </source>
</evidence>
<dbReference type="GO" id="GO:0030170">
    <property type="term" value="F:pyridoxal phosphate binding"/>
    <property type="evidence" value="ECO:0007669"/>
    <property type="project" value="InterPro"/>
</dbReference>
<organism evidence="8 9">
    <name type="scientific">Sphingomonas alpina</name>
    <dbReference type="NCBI Taxonomy" id="653931"/>
    <lineage>
        <taxon>Bacteria</taxon>
        <taxon>Pseudomonadati</taxon>
        <taxon>Pseudomonadota</taxon>
        <taxon>Alphaproteobacteria</taxon>
        <taxon>Sphingomonadales</taxon>
        <taxon>Sphingomonadaceae</taxon>
        <taxon>Sphingomonas</taxon>
    </lineage>
</organism>
<gene>
    <name evidence="8" type="ORF">H3Z74_17525</name>
</gene>
<reference evidence="8 9" key="1">
    <citation type="submission" date="2020-09" db="EMBL/GenBank/DDBJ databases">
        <title>Sphingomonas sp., a new species isolated from pork steak.</title>
        <authorList>
            <person name="Heidler von Heilborn D."/>
        </authorList>
    </citation>
    <scope>NUCLEOTIDE SEQUENCE [LARGE SCALE GENOMIC DNA]</scope>
    <source>
        <strain evidence="9">S8-3T</strain>
    </source>
</reference>
<dbReference type="PANTHER" id="PTHR42790">
    <property type="entry name" value="AMINOTRANSFERASE"/>
    <property type="match status" value="1"/>
</dbReference>
<dbReference type="CDD" id="cd00609">
    <property type="entry name" value="AAT_like"/>
    <property type="match status" value="1"/>
</dbReference>
<comment type="subunit">
    <text evidence="3">Homodimer.</text>
</comment>
<dbReference type="PANTHER" id="PTHR42790:SF19">
    <property type="entry name" value="KYNURENINE_ALPHA-AMINOADIPATE AMINOTRANSFERASE, MITOCHONDRIAL"/>
    <property type="match status" value="1"/>
</dbReference>
<dbReference type="RefSeq" id="WP_187760860.1">
    <property type="nucleotide sequence ID" value="NZ_CP061038.1"/>
</dbReference>
<dbReference type="FunFam" id="3.40.640.10:FF:000053">
    <property type="entry name" value="Aminotransferase, class I"/>
    <property type="match status" value="1"/>
</dbReference>
<dbReference type="InterPro" id="IPR015422">
    <property type="entry name" value="PyrdxlP-dep_Trfase_small"/>
</dbReference>
<keyword evidence="6" id="KW-0663">Pyridoxal phosphate</keyword>
<evidence type="ECO:0000313" key="8">
    <source>
        <dbReference type="EMBL" id="QNQ08532.1"/>
    </source>
</evidence>
<dbReference type="InterPro" id="IPR015421">
    <property type="entry name" value="PyrdxlP-dep_Trfase_major"/>
</dbReference>
<evidence type="ECO:0000256" key="6">
    <source>
        <dbReference type="ARBA" id="ARBA00022898"/>
    </source>
</evidence>
<dbReference type="Pfam" id="PF00155">
    <property type="entry name" value="Aminotran_1_2"/>
    <property type="match status" value="1"/>
</dbReference>
<evidence type="ECO:0000259" key="7">
    <source>
        <dbReference type="Pfam" id="PF00155"/>
    </source>
</evidence>
<dbReference type="Proteomes" id="UP000516148">
    <property type="component" value="Chromosome"/>
</dbReference>
<dbReference type="Gene3D" id="3.90.1150.10">
    <property type="entry name" value="Aspartate Aminotransferase, domain 1"/>
    <property type="match status" value="1"/>
</dbReference>
<evidence type="ECO:0000256" key="2">
    <source>
        <dbReference type="ARBA" id="ARBA00007441"/>
    </source>
</evidence>
<dbReference type="InterPro" id="IPR004839">
    <property type="entry name" value="Aminotransferase_I/II_large"/>
</dbReference>